<dbReference type="AlphaFoldDB" id="A0A0F9HXY9"/>
<dbReference type="InterPro" id="IPR036866">
    <property type="entry name" value="RibonucZ/Hydroxyglut_hydro"/>
</dbReference>
<dbReference type="Gene3D" id="3.60.15.10">
    <property type="entry name" value="Ribonuclease Z/Hydroxyacylglutathione hydrolase-like"/>
    <property type="match status" value="1"/>
</dbReference>
<sequence>MKISAVQAEHTEDSVGYVFDFDGIKVYISEDTKNHQKLIERGESHVL</sequence>
<evidence type="ECO:0000313" key="1">
    <source>
        <dbReference type="EMBL" id="KKL80022.1"/>
    </source>
</evidence>
<comment type="caution">
    <text evidence="1">The sequence shown here is derived from an EMBL/GenBank/DDBJ whole genome shotgun (WGS) entry which is preliminary data.</text>
</comment>
<gene>
    <name evidence="1" type="ORF">LCGC14_2008980</name>
</gene>
<dbReference type="EMBL" id="LAZR01022985">
    <property type="protein sequence ID" value="KKL80022.1"/>
    <property type="molecule type" value="Genomic_DNA"/>
</dbReference>
<proteinExistence type="predicted"/>
<name>A0A0F9HXY9_9ZZZZ</name>
<dbReference type="SUPFAM" id="SSF56281">
    <property type="entry name" value="Metallo-hydrolase/oxidoreductase"/>
    <property type="match status" value="1"/>
</dbReference>
<protein>
    <submittedName>
        <fullName evidence="1">Uncharacterized protein</fullName>
    </submittedName>
</protein>
<reference evidence="1" key="1">
    <citation type="journal article" date="2015" name="Nature">
        <title>Complex archaea that bridge the gap between prokaryotes and eukaryotes.</title>
        <authorList>
            <person name="Spang A."/>
            <person name="Saw J.H."/>
            <person name="Jorgensen S.L."/>
            <person name="Zaremba-Niedzwiedzka K."/>
            <person name="Martijn J."/>
            <person name="Lind A.E."/>
            <person name="van Eijk R."/>
            <person name="Schleper C."/>
            <person name="Guy L."/>
            <person name="Ettema T.J."/>
        </authorList>
    </citation>
    <scope>NUCLEOTIDE SEQUENCE</scope>
</reference>
<organism evidence="1">
    <name type="scientific">marine sediment metagenome</name>
    <dbReference type="NCBI Taxonomy" id="412755"/>
    <lineage>
        <taxon>unclassified sequences</taxon>
        <taxon>metagenomes</taxon>
        <taxon>ecological metagenomes</taxon>
    </lineage>
</organism>
<accession>A0A0F9HXY9</accession>